<protein>
    <submittedName>
        <fullName evidence="2">Uncharacterized protein</fullName>
    </submittedName>
</protein>
<accession>A0AAP0HTH8</accession>
<evidence type="ECO:0000313" key="2">
    <source>
        <dbReference type="EMBL" id="KAK9097409.1"/>
    </source>
</evidence>
<feature type="compositionally biased region" description="Basic and acidic residues" evidence="1">
    <location>
        <begin position="226"/>
        <end position="244"/>
    </location>
</feature>
<proteinExistence type="predicted"/>
<dbReference type="EMBL" id="JBBNAE010000009">
    <property type="protein sequence ID" value="KAK9097409.1"/>
    <property type="molecule type" value="Genomic_DNA"/>
</dbReference>
<comment type="caution">
    <text evidence="2">The sequence shown here is derived from an EMBL/GenBank/DDBJ whole genome shotgun (WGS) entry which is preliminary data.</text>
</comment>
<evidence type="ECO:0000256" key="1">
    <source>
        <dbReference type="SAM" id="MobiDB-lite"/>
    </source>
</evidence>
<gene>
    <name evidence="2" type="ORF">Sjap_022906</name>
</gene>
<sequence length="256" mass="29664">MKFGIEQHQVGQVWSSFLMTLFNVKVITLCNSHPNDMSFLPLKLDSKMDIFMSHEHHQIQPPSAPEIMLQVGATVVKSWERPSVLEAKAPTMTGDDQRALNCPVTLRIQVDSLEVHRIEDLRLFEIRYRMNSDVDEGTELDVASRPSRITWASRMPVDTNAVKDLNDQLRKNSFHKFYTIRITSYMLDFRNLRELRYPTEEVLVYHTNREVSKHVLQSSTMTTEVPKSKPEISVKEKEKEKDKTNSMSSRIEALTI</sequence>
<name>A0AAP0HTH8_9MAGN</name>
<evidence type="ECO:0000313" key="3">
    <source>
        <dbReference type="Proteomes" id="UP001417504"/>
    </source>
</evidence>
<feature type="region of interest" description="Disordered" evidence="1">
    <location>
        <begin position="218"/>
        <end position="256"/>
    </location>
</feature>
<keyword evidence="3" id="KW-1185">Reference proteome</keyword>
<dbReference type="Proteomes" id="UP001417504">
    <property type="component" value="Unassembled WGS sequence"/>
</dbReference>
<organism evidence="2 3">
    <name type="scientific">Stephania japonica</name>
    <dbReference type="NCBI Taxonomy" id="461633"/>
    <lineage>
        <taxon>Eukaryota</taxon>
        <taxon>Viridiplantae</taxon>
        <taxon>Streptophyta</taxon>
        <taxon>Embryophyta</taxon>
        <taxon>Tracheophyta</taxon>
        <taxon>Spermatophyta</taxon>
        <taxon>Magnoliopsida</taxon>
        <taxon>Ranunculales</taxon>
        <taxon>Menispermaceae</taxon>
        <taxon>Menispermoideae</taxon>
        <taxon>Cissampelideae</taxon>
        <taxon>Stephania</taxon>
    </lineage>
</organism>
<dbReference type="AlphaFoldDB" id="A0AAP0HTH8"/>
<reference evidence="2 3" key="1">
    <citation type="submission" date="2024-01" db="EMBL/GenBank/DDBJ databases">
        <title>Genome assemblies of Stephania.</title>
        <authorList>
            <person name="Yang L."/>
        </authorList>
    </citation>
    <scope>NUCLEOTIDE SEQUENCE [LARGE SCALE GENOMIC DNA]</scope>
    <source>
        <strain evidence="2">QJT</strain>
        <tissue evidence="2">Leaf</tissue>
    </source>
</reference>